<evidence type="ECO:0000313" key="2">
    <source>
        <dbReference type="Proteomes" id="UP000265618"/>
    </source>
</evidence>
<name>A0A9K3GR82_9EUKA</name>
<dbReference type="Proteomes" id="UP000265618">
    <property type="component" value="Unassembled WGS sequence"/>
</dbReference>
<reference evidence="1 2" key="1">
    <citation type="journal article" date="2018" name="PLoS ONE">
        <title>The draft genome of Kipferlia bialata reveals reductive genome evolution in fornicate parasites.</title>
        <authorList>
            <person name="Tanifuji G."/>
            <person name="Takabayashi S."/>
            <person name="Kume K."/>
            <person name="Takagi M."/>
            <person name="Nakayama T."/>
            <person name="Kamikawa R."/>
            <person name="Inagaki Y."/>
            <person name="Hashimoto T."/>
        </authorList>
    </citation>
    <scope>NUCLEOTIDE SEQUENCE [LARGE SCALE GENOMIC DNA]</scope>
    <source>
        <strain evidence="1">NY0173</strain>
    </source>
</reference>
<comment type="caution">
    <text evidence="1">The sequence shown here is derived from an EMBL/GenBank/DDBJ whole genome shotgun (WGS) entry which is preliminary data.</text>
</comment>
<feature type="non-terminal residue" evidence="1">
    <location>
        <position position="1"/>
    </location>
</feature>
<proteinExistence type="predicted"/>
<gene>
    <name evidence="1" type="ORF">KIPB_015800</name>
</gene>
<dbReference type="EMBL" id="BDIP01009125">
    <property type="protein sequence ID" value="GIQ92173.1"/>
    <property type="molecule type" value="Genomic_DNA"/>
</dbReference>
<feature type="non-terminal residue" evidence="1">
    <location>
        <position position="82"/>
    </location>
</feature>
<organism evidence="1 2">
    <name type="scientific">Kipferlia bialata</name>
    <dbReference type="NCBI Taxonomy" id="797122"/>
    <lineage>
        <taxon>Eukaryota</taxon>
        <taxon>Metamonada</taxon>
        <taxon>Carpediemonas-like organisms</taxon>
        <taxon>Kipferlia</taxon>
    </lineage>
</organism>
<protein>
    <submittedName>
        <fullName evidence="1">Uncharacterized protein</fullName>
    </submittedName>
</protein>
<evidence type="ECO:0000313" key="1">
    <source>
        <dbReference type="EMBL" id="GIQ92173.1"/>
    </source>
</evidence>
<keyword evidence="2" id="KW-1185">Reference proteome</keyword>
<accession>A0A9K3GR82</accession>
<sequence>HSEPLALCMARCCPVASVEEGTLPLNQPEALAMCIQLAASLPHVPQRYRRRCRYVHLYPTVSAILALIPSHAQTAAKVYLSC</sequence>
<dbReference type="AlphaFoldDB" id="A0A9K3GR82"/>